<gene>
    <name evidence="8" type="primary">vapC</name>
    <name evidence="10" type="ORF">UY20_C0004G0004</name>
</gene>
<dbReference type="InterPro" id="IPR050556">
    <property type="entry name" value="Type_II_TA_system_RNase"/>
</dbReference>
<evidence type="ECO:0000256" key="6">
    <source>
        <dbReference type="ARBA" id="ARBA00022842"/>
    </source>
</evidence>
<dbReference type="InterPro" id="IPR022907">
    <property type="entry name" value="VapC_family"/>
</dbReference>
<evidence type="ECO:0000256" key="2">
    <source>
        <dbReference type="ARBA" id="ARBA00022649"/>
    </source>
</evidence>
<dbReference type="PANTHER" id="PTHR33653">
    <property type="entry name" value="RIBONUCLEASE VAPC2"/>
    <property type="match status" value="1"/>
</dbReference>
<dbReference type="Proteomes" id="UP000034403">
    <property type="component" value="Unassembled WGS sequence"/>
</dbReference>
<dbReference type="CDD" id="cd18741">
    <property type="entry name" value="PIN_VapC4-5_FitB-like"/>
    <property type="match status" value="1"/>
</dbReference>
<dbReference type="EC" id="3.1.-.-" evidence="8"/>
<name>A0A0G1U6V6_9BACT</name>
<dbReference type="InterPro" id="IPR002716">
    <property type="entry name" value="PIN_dom"/>
</dbReference>
<keyword evidence="5 8" id="KW-0378">Hydrolase</keyword>
<dbReference type="EMBL" id="LCPC01000004">
    <property type="protein sequence ID" value="KKU89822.1"/>
    <property type="molecule type" value="Genomic_DNA"/>
</dbReference>
<evidence type="ECO:0000259" key="9">
    <source>
        <dbReference type="Pfam" id="PF01850"/>
    </source>
</evidence>
<keyword evidence="6 8" id="KW-0460">Magnesium</keyword>
<dbReference type="Pfam" id="PF01850">
    <property type="entry name" value="PIN"/>
    <property type="match status" value="1"/>
</dbReference>
<evidence type="ECO:0000256" key="5">
    <source>
        <dbReference type="ARBA" id="ARBA00022801"/>
    </source>
</evidence>
<proteinExistence type="inferred from homology"/>
<dbReference type="GO" id="GO:0004540">
    <property type="term" value="F:RNA nuclease activity"/>
    <property type="evidence" value="ECO:0007669"/>
    <property type="project" value="InterPro"/>
</dbReference>
<evidence type="ECO:0000256" key="1">
    <source>
        <dbReference type="ARBA" id="ARBA00001946"/>
    </source>
</evidence>
<feature type="domain" description="PIN" evidence="9">
    <location>
        <begin position="4"/>
        <end position="119"/>
    </location>
</feature>
<comment type="cofactor">
    <cofactor evidence="1 8">
        <name>Mg(2+)</name>
        <dbReference type="ChEBI" id="CHEBI:18420"/>
    </cofactor>
</comment>
<evidence type="ECO:0000256" key="7">
    <source>
        <dbReference type="ARBA" id="ARBA00038093"/>
    </source>
</evidence>
<keyword evidence="4 8" id="KW-0479">Metal-binding</keyword>
<evidence type="ECO:0000256" key="8">
    <source>
        <dbReference type="HAMAP-Rule" id="MF_00265"/>
    </source>
</evidence>
<protein>
    <recommendedName>
        <fullName evidence="8">Ribonuclease VapC</fullName>
        <shortName evidence="8">RNase VapC</shortName>
        <ecNumber evidence="8">3.1.-.-</ecNumber>
    </recommendedName>
    <alternativeName>
        <fullName evidence="8">Toxin VapC</fullName>
    </alternativeName>
</protein>
<keyword evidence="8" id="KW-0800">Toxin</keyword>
<dbReference type="SUPFAM" id="SSF88723">
    <property type="entry name" value="PIN domain-like"/>
    <property type="match status" value="1"/>
</dbReference>
<dbReference type="HAMAP" id="MF_00265">
    <property type="entry name" value="VapC_Nob1"/>
    <property type="match status" value="1"/>
</dbReference>
<dbReference type="GO" id="GO:0090729">
    <property type="term" value="F:toxin activity"/>
    <property type="evidence" value="ECO:0007669"/>
    <property type="project" value="UniProtKB-KW"/>
</dbReference>
<dbReference type="AlphaFoldDB" id="A0A0G1U6V6"/>
<reference evidence="10 11" key="1">
    <citation type="journal article" date="2015" name="Nature">
        <title>rRNA introns, odd ribosomes, and small enigmatic genomes across a large radiation of phyla.</title>
        <authorList>
            <person name="Brown C.T."/>
            <person name="Hug L.A."/>
            <person name="Thomas B.C."/>
            <person name="Sharon I."/>
            <person name="Castelle C.J."/>
            <person name="Singh A."/>
            <person name="Wilkins M.J."/>
            <person name="Williams K.H."/>
            <person name="Banfield J.F."/>
        </authorList>
    </citation>
    <scope>NUCLEOTIDE SEQUENCE [LARGE SCALE GENOMIC DNA]</scope>
</reference>
<dbReference type="Gene3D" id="3.40.50.1010">
    <property type="entry name" value="5'-nuclease"/>
    <property type="match status" value="1"/>
</dbReference>
<dbReference type="InterPro" id="IPR029060">
    <property type="entry name" value="PIN-like_dom_sf"/>
</dbReference>
<keyword evidence="2 8" id="KW-1277">Toxin-antitoxin system</keyword>
<keyword evidence="3 8" id="KW-0540">Nuclease</keyword>
<evidence type="ECO:0000313" key="10">
    <source>
        <dbReference type="EMBL" id="KKU89822.1"/>
    </source>
</evidence>
<comment type="caution">
    <text evidence="10">The sequence shown here is derived from an EMBL/GenBank/DDBJ whole genome shotgun (WGS) entry which is preliminary data.</text>
</comment>
<sequence>MKLILDTSIIVDKLRGGDRWDRVLGQLTKEDELYLPTIVVLELFAGTSTRRPEVAKKIRRLLTFFNILDLTTDIAQRAGEIYRDVTVTLDLPDYIVAASALEIGATVITLNQKHFSKIPGIRIYQL</sequence>
<dbReference type="GO" id="GO:0000287">
    <property type="term" value="F:magnesium ion binding"/>
    <property type="evidence" value="ECO:0007669"/>
    <property type="project" value="UniProtKB-UniRule"/>
</dbReference>
<dbReference type="PANTHER" id="PTHR33653:SF1">
    <property type="entry name" value="RIBONUCLEASE VAPC2"/>
    <property type="match status" value="1"/>
</dbReference>
<feature type="binding site" evidence="8">
    <location>
        <position position="6"/>
    </location>
    <ligand>
        <name>Mg(2+)</name>
        <dbReference type="ChEBI" id="CHEBI:18420"/>
    </ligand>
</feature>
<evidence type="ECO:0000313" key="11">
    <source>
        <dbReference type="Proteomes" id="UP000034403"/>
    </source>
</evidence>
<evidence type="ECO:0000256" key="4">
    <source>
        <dbReference type="ARBA" id="ARBA00022723"/>
    </source>
</evidence>
<dbReference type="GO" id="GO:0016787">
    <property type="term" value="F:hydrolase activity"/>
    <property type="evidence" value="ECO:0007669"/>
    <property type="project" value="UniProtKB-KW"/>
</dbReference>
<accession>A0A0G1U6V6</accession>
<comment type="function">
    <text evidence="8">Toxic component of a toxin-antitoxin (TA) system. An RNase.</text>
</comment>
<feature type="binding site" evidence="8">
    <location>
        <position position="93"/>
    </location>
    <ligand>
        <name>Mg(2+)</name>
        <dbReference type="ChEBI" id="CHEBI:18420"/>
    </ligand>
</feature>
<evidence type="ECO:0000256" key="3">
    <source>
        <dbReference type="ARBA" id="ARBA00022722"/>
    </source>
</evidence>
<comment type="similarity">
    <text evidence="7 8">Belongs to the PINc/VapC protein family.</text>
</comment>
<organism evidence="10 11">
    <name type="scientific">Candidatus Yanofskybacteria bacterium GW2011_GWA1_48_10</name>
    <dbReference type="NCBI Taxonomy" id="1619022"/>
    <lineage>
        <taxon>Bacteria</taxon>
        <taxon>Candidatus Yanofskyibacteriota</taxon>
    </lineage>
</organism>